<comment type="caution">
    <text evidence="2">The sequence shown here is derived from an EMBL/GenBank/DDBJ whole genome shotgun (WGS) entry which is preliminary data.</text>
</comment>
<keyword evidence="3" id="KW-1185">Reference proteome</keyword>
<reference evidence="2 3" key="1">
    <citation type="submission" date="2024-08" db="EMBL/GenBank/DDBJ databases">
        <title>Gnathostoma spinigerum genome.</title>
        <authorList>
            <person name="Gonzalez-Bertolin B."/>
            <person name="Monzon S."/>
            <person name="Zaballos A."/>
            <person name="Jimenez P."/>
            <person name="Dekumyoy P."/>
            <person name="Varona S."/>
            <person name="Cuesta I."/>
            <person name="Sumanam S."/>
            <person name="Adisakwattana P."/>
            <person name="Gasser R.B."/>
            <person name="Hernandez-Gonzalez A."/>
            <person name="Young N.D."/>
            <person name="Perteguer M.J."/>
        </authorList>
    </citation>
    <scope>NUCLEOTIDE SEQUENCE [LARGE SCALE GENOMIC DNA]</scope>
    <source>
        <strain evidence="2">AL3</strain>
        <tissue evidence="2">Liver</tissue>
    </source>
</reference>
<proteinExistence type="predicted"/>
<dbReference type="PANTHER" id="PTHR47163:SF2">
    <property type="entry name" value="SI:DKEY-17M8.2"/>
    <property type="match status" value="1"/>
</dbReference>
<dbReference type="SMART" id="SM01126">
    <property type="entry name" value="DDE_Tnp_IS1595"/>
    <property type="match status" value="1"/>
</dbReference>
<dbReference type="Proteomes" id="UP001608902">
    <property type="component" value="Unassembled WGS sequence"/>
</dbReference>
<evidence type="ECO:0000313" key="3">
    <source>
        <dbReference type="Proteomes" id="UP001608902"/>
    </source>
</evidence>
<accession>A0ABD6EBI6</accession>
<gene>
    <name evidence="2" type="ORF">AB6A40_001480</name>
</gene>
<dbReference type="InterPro" id="IPR053164">
    <property type="entry name" value="IS1016-like_transposase"/>
</dbReference>
<organism evidence="2 3">
    <name type="scientific">Gnathostoma spinigerum</name>
    <dbReference type="NCBI Taxonomy" id="75299"/>
    <lineage>
        <taxon>Eukaryota</taxon>
        <taxon>Metazoa</taxon>
        <taxon>Ecdysozoa</taxon>
        <taxon>Nematoda</taxon>
        <taxon>Chromadorea</taxon>
        <taxon>Rhabditida</taxon>
        <taxon>Spirurina</taxon>
        <taxon>Gnathostomatomorpha</taxon>
        <taxon>Gnathostomatoidea</taxon>
        <taxon>Gnathostomatidae</taxon>
        <taxon>Gnathostoma</taxon>
    </lineage>
</organism>
<feature type="domain" description="ISXO2-like transposase" evidence="1">
    <location>
        <begin position="142"/>
        <end position="286"/>
    </location>
</feature>
<dbReference type="EMBL" id="JBGFUD010000557">
    <property type="protein sequence ID" value="MFH4974771.1"/>
    <property type="molecule type" value="Genomic_DNA"/>
</dbReference>
<dbReference type="AlphaFoldDB" id="A0ABD6EBI6"/>
<dbReference type="InterPro" id="IPR024445">
    <property type="entry name" value="Tnp_ISXO2-like"/>
</dbReference>
<protein>
    <recommendedName>
        <fullName evidence="1">ISXO2-like transposase domain-containing protein</fullName>
    </recommendedName>
</protein>
<dbReference type="PANTHER" id="PTHR47163">
    <property type="entry name" value="DDE_TNP_IS1595 DOMAIN-CONTAINING PROTEIN"/>
    <property type="match status" value="1"/>
</dbReference>
<name>A0ABD6EBI6_9BILA</name>
<evidence type="ECO:0000313" key="2">
    <source>
        <dbReference type="EMBL" id="MFH4974771.1"/>
    </source>
</evidence>
<dbReference type="Pfam" id="PF12762">
    <property type="entry name" value="DDE_Tnp_IS1595"/>
    <property type="match status" value="1"/>
</dbReference>
<sequence>MEQLRGMNARKMYEKVSLSDEDFMAWMQEVGLISINKKCSCGGAMAIKSKGSAGGRRWVCRNSWCQKKKGVFKGSFFENAKLAPKEIFQLSYYWCRGTHTLSEIQFDMRRKDGSTIGAEAVVDWNNYFRDICAEFFIKSPIRIGGEGKVVEIDEAVLTRRKYKRGDQLKEQWIYGGIERGSARCFLVPVENPSAATLLPIIKEHILPGSTVMSDLWAAYNGIHNLPDGYRHLAANHSIRFVDPDSGTRINTAESTWQKFKRSHKCRCGTQRTMLLSYIEQFQWRRLFAGDDAMYYLWSQISSLYPAE</sequence>
<evidence type="ECO:0000259" key="1">
    <source>
        <dbReference type="SMART" id="SM01126"/>
    </source>
</evidence>